<reference evidence="2 3" key="1">
    <citation type="submission" date="2017-06" db="EMBL/GenBank/DDBJ databases">
        <title>Comparative genomic analysis of Ambrosia Fusariam Clade fungi.</title>
        <authorList>
            <person name="Stajich J.E."/>
            <person name="Carrillo J."/>
            <person name="Kijimoto T."/>
            <person name="Eskalen A."/>
            <person name="O'Donnell K."/>
            <person name="Kasson M."/>
        </authorList>
    </citation>
    <scope>NUCLEOTIDE SEQUENCE [LARGE SCALE GENOMIC DNA]</scope>
    <source>
        <strain evidence="2">UCR3666</strain>
    </source>
</reference>
<feature type="region of interest" description="Disordered" evidence="1">
    <location>
        <begin position="392"/>
        <end position="412"/>
    </location>
</feature>
<protein>
    <submittedName>
        <fullName evidence="2">Uncharacterized protein</fullName>
    </submittedName>
</protein>
<accession>A0A3M2RAY1</accession>
<name>A0A3M2RAY1_9HYPO</name>
<dbReference type="EMBL" id="NKUJ01000564">
    <property type="protein sequence ID" value="RMJ02401.1"/>
    <property type="molecule type" value="Genomic_DNA"/>
</dbReference>
<dbReference type="Proteomes" id="UP000277212">
    <property type="component" value="Unassembled WGS sequence"/>
</dbReference>
<evidence type="ECO:0000313" key="2">
    <source>
        <dbReference type="EMBL" id="RMJ02401.1"/>
    </source>
</evidence>
<feature type="compositionally biased region" description="Basic and acidic residues" evidence="1">
    <location>
        <begin position="392"/>
        <end position="407"/>
    </location>
</feature>
<evidence type="ECO:0000313" key="3">
    <source>
        <dbReference type="Proteomes" id="UP000277212"/>
    </source>
</evidence>
<dbReference type="AlphaFoldDB" id="A0A3M2RAY1"/>
<evidence type="ECO:0000256" key="1">
    <source>
        <dbReference type="SAM" id="MobiDB-lite"/>
    </source>
</evidence>
<dbReference type="OrthoDB" id="5153289at2759"/>
<dbReference type="STRING" id="2010991.A0A3M2RAY1"/>
<organism evidence="2 3">
    <name type="scientific">Fusarium kuroshium</name>
    <dbReference type="NCBI Taxonomy" id="2010991"/>
    <lineage>
        <taxon>Eukaryota</taxon>
        <taxon>Fungi</taxon>
        <taxon>Dikarya</taxon>
        <taxon>Ascomycota</taxon>
        <taxon>Pezizomycotina</taxon>
        <taxon>Sordariomycetes</taxon>
        <taxon>Hypocreomycetidae</taxon>
        <taxon>Hypocreales</taxon>
        <taxon>Nectriaceae</taxon>
        <taxon>Fusarium</taxon>
        <taxon>Fusarium solani species complex</taxon>
    </lineage>
</organism>
<keyword evidence="3" id="KW-1185">Reference proteome</keyword>
<proteinExistence type="predicted"/>
<comment type="caution">
    <text evidence="2">The sequence shown here is derived from an EMBL/GenBank/DDBJ whole genome shotgun (WGS) entry which is preliminary data.</text>
</comment>
<sequence length="506" mass="57956">MNDMRNAAAQWYENEHMALSPVVDDKMVADFLLQGFTNRGVGGIEMMRQLALWSRTVWYHKVADELLPPDDDEGGHQSQLSNTDIFGLHPSARSNRPARLRRCESVSLEPSGSARPISTWSKQDISLWCERRHWEYPNPNCWRQNWRDDQSNDLVNEEKVQKQLERWSVRCPLCLLYRDPACGEHPLSTCSRVEGCRARSIRARLWEGIVELQANGIQGYGPVPWCGDCGLPRSCCPAWVNQSAADTASEWDAPSWGGDEYACQSSLARGWQMQDGSRCEFREIVVNAVSAMCAFSLSGGPGTDTDTFWGQIEAWRSQSDIRFNQHWGTEGWLLSPMPWGRQDVMVMLCIFCRLDVVVEDLWIKKEVDRRRAELHLPSPEVNYIIIKQQRQPRLDPQKSKTVAKRDAPDEDAMSLQRSNIQEALDMAEYEGERSSGYWGDTDYLSTLGVRVRAWRRGGIRCQLCLAYEWSETCYLHDMETLCRPINYEDADDNRGSVMGEGSRMAY</sequence>
<feature type="region of interest" description="Disordered" evidence="1">
    <location>
        <begin position="69"/>
        <end position="96"/>
    </location>
</feature>
<gene>
    <name evidence="2" type="ORF">CDV36_015332</name>
</gene>